<dbReference type="SUPFAM" id="SSF49785">
    <property type="entry name" value="Galactose-binding domain-like"/>
    <property type="match status" value="1"/>
</dbReference>
<organism evidence="14 15">
    <name type="scientific">Streptomyces pseudovenezuelae</name>
    <dbReference type="NCBI Taxonomy" id="67350"/>
    <lineage>
        <taxon>Bacteria</taxon>
        <taxon>Bacillati</taxon>
        <taxon>Actinomycetota</taxon>
        <taxon>Actinomycetes</taxon>
        <taxon>Kitasatosporales</taxon>
        <taxon>Streptomycetaceae</taxon>
        <taxon>Streptomyces</taxon>
        <taxon>Streptomyces aurantiacus group</taxon>
    </lineage>
</organism>
<evidence type="ECO:0000259" key="13">
    <source>
        <dbReference type="Pfam" id="PF14686"/>
    </source>
</evidence>
<keyword evidence="6 10" id="KW-0732">Signal</keyword>
<feature type="domain" description="Rhamnogalacturonan lyase" evidence="12">
    <location>
        <begin position="389"/>
        <end position="558"/>
    </location>
</feature>
<sequence>MSESTVNRPVGRRTFVLGTAAAAGSAALAGPLAQGASAAGFGWSDDGSNYVVDTGASLVFKVSKTNGDLTSLVYKGTQYQGYGGKNSHIESGLGTSTVSIKQSGTTILISVAYGTLKHYYAARSGENNIYLWTNKADDSVSATRYILRVNAGKFLNDEPDSYTYAPTTIEASDVFKKSDGQTRSKHYAKARVIDYNYVGWTTGSVGLYIVRSNHEKASGGPFYRSLLRHQSADGGGLYEILYYGENQTEAQRFGLQGPYVIAFTDGGAPSSALYPGTLTTSWADSLGISGYVPASGRGKVAGVGITGRNTAYTYTVGLANSAAQYWGSARSSDGWFSIGGVLPGTYTLTVFKGELAVYTGSVSVSAGGTTTLNSIAIPSSNDPGNASAIWRINNWDGTPGGFKNADLMTYAHPSDVRASSWTGNVVIGSGTETSAFPCYLWKDVNSGIIVYFKLTAAQAAAAHTLRIGVTTAYANGRPQVVVNDTWTSAVPSPPTQPSTRSLTVGSYRGNNYTFTYSVPASAWLTDTSAYNTLKIYVASGSGSTSFLSAGTSIDAIDLLT</sequence>
<dbReference type="InterPro" id="IPR013784">
    <property type="entry name" value="Carb-bd-like_fold"/>
</dbReference>
<evidence type="ECO:0000256" key="1">
    <source>
        <dbReference type="ARBA" id="ARBA00001324"/>
    </source>
</evidence>
<feature type="chain" id="PRO_5046252593" description="rhamnogalacturonan endolyase" evidence="10">
    <location>
        <begin position="30"/>
        <end position="560"/>
    </location>
</feature>
<evidence type="ECO:0000256" key="10">
    <source>
        <dbReference type="SAM" id="SignalP"/>
    </source>
</evidence>
<dbReference type="InterPro" id="IPR029411">
    <property type="entry name" value="RG-lyase_III"/>
</dbReference>
<dbReference type="CDD" id="cd10317">
    <property type="entry name" value="RGL4_C"/>
    <property type="match status" value="1"/>
</dbReference>
<dbReference type="InterPro" id="IPR008979">
    <property type="entry name" value="Galactose-bd-like_sf"/>
</dbReference>
<evidence type="ECO:0000256" key="8">
    <source>
        <dbReference type="ARBA" id="ARBA00023239"/>
    </source>
</evidence>
<dbReference type="Pfam" id="PF14683">
    <property type="entry name" value="CBM-like"/>
    <property type="match status" value="1"/>
</dbReference>
<dbReference type="PROSITE" id="PS51318">
    <property type="entry name" value="TAT"/>
    <property type="match status" value="1"/>
</dbReference>
<evidence type="ECO:0000256" key="9">
    <source>
        <dbReference type="ARBA" id="ARBA00023316"/>
    </source>
</evidence>
<gene>
    <name evidence="14" type="ORF">OG929_34235</name>
</gene>
<evidence type="ECO:0000259" key="11">
    <source>
        <dbReference type="Pfam" id="PF09284"/>
    </source>
</evidence>
<dbReference type="InterPro" id="IPR015364">
    <property type="entry name" value="RhgB_N"/>
</dbReference>
<dbReference type="PANTHER" id="PTHR36574:SF1">
    <property type="entry name" value="RHAMNOGALACTURONATE LYASE-RELATED"/>
    <property type="match status" value="1"/>
</dbReference>
<evidence type="ECO:0000256" key="5">
    <source>
        <dbReference type="ARBA" id="ARBA00022525"/>
    </source>
</evidence>
<feature type="domain" description="Rhamnogalacturonan lyase" evidence="13">
    <location>
        <begin position="297"/>
        <end position="372"/>
    </location>
</feature>
<dbReference type="CDD" id="cd10320">
    <property type="entry name" value="RGL4_N"/>
    <property type="match status" value="1"/>
</dbReference>
<comment type="subcellular location">
    <subcellularLocation>
        <location evidence="2">Secreted</location>
    </subcellularLocation>
</comment>
<dbReference type="Pfam" id="PF14686">
    <property type="entry name" value="fn3_3"/>
    <property type="match status" value="1"/>
</dbReference>
<dbReference type="InterPro" id="IPR014718">
    <property type="entry name" value="GH-type_carb-bd"/>
</dbReference>
<keyword evidence="5" id="KW-0964">Secreted</keyword>
<evidence type="ECO:0000256" key="6">
    <source>
        <dbReference type="ARBA" id="ARBA00022729"/>
    </source>
</evidence>
<dbReference type="Proteomes" id="UP001432168">
    <property type="component" value="Chromosome"/>
</dbReference>
<protein>
    <recommendedName>
        <fullName evidence="4">rhamnogalacturonan endolyase</fullName>
        <ecNumber evidence="4">4.2.2.23</ecNumber>
    </recommendedName>
</protein>
<evidence type="ECO:0000313" key="14">
    <source>
        <dbReference type="EMBL" id="WUT47060.1"/>
    </source>
</evidence>
<comment type="similarity">
    <text evidence="3">Belongs to the polysaccharide lyase 4 family.</text>
</comment>
<keyword evidence="7" id="KW-1015">Disulfide bond</keyword>
<feature type="domain" description="Rhamnogalacturonase B N-terminal" evidence="11">
    <location>
        <begin position="41"/>
        <end position="290"/>
    </location>
</feature>
<dbReference type="GO" id="GO:0016829">
    <property type="term" value="F:lyase activity"/>
    <property type="evidence" value="ECO:0007669"/>
    <property type="project" value="UniProtKB-KW"/>
</dbReference>
<evidence type="ECO:0000259" key="12">
    <source>
        <dbReference type="Pfam" id="PF14683"/>
    </source>
</evidence>
<evidence type="ECO:0000256" key="3">
    <source>
        <dbReference type="ARBA" id="ARBA00010418"/>
    </source>
</evidence>
<dbReference type="SUPFAM" id="SSF49452">
    <property type="entry name" value="Starch-binding domain-like"/>
    <property type="match status" value="1"/>
</dbReference>
<keyword evidence="15" id="KW-1185">Reference proteome</keyword>
<evidence type="ECO:0000256" key="2">
    <source>
        <dbReference type="ARBA" id="ARBA00004613"/>
    </source>
</evidence>
<dbReference type="Pfam" id="PF09284">
    <property type="entry name" value="RhgB_N"/>
    <property type="match status" value="1"/>
</dbReference>
<dbReference type="PANTHER" id="PTHR36574">
    <property type="entry name" value="RHAMNOGALACTURONATE LYASE-RELATED"/>
    <property type="match status" value="1"/>
</dbReference>
<dbReference type="InterPro" id="IPR029413">
    <property type="entry name" value="RG-lyase_II"/>
</dbReference>
<reference evidence="14" key="1">
    <citation type="submission" date="2022-10" db="EMBL/GenBank/DDBJ databases">
        <title>The complete genomes of actinobacterial strains from the NBC collection.</title>
        <authorList>
            <person name="Joergensen T.S."/>
            <person name="Alvarez Arevalo M."/>
            <person name="Sterndorff E.B."/>
            <person name="Faurdal D."/>
            <person name="Vuksanovic O."/>
            <person name="Mourched A.-S."/>
            <person name="Charusanti P."/>
            <person name="Shaw S."/>
            <person name="Blin K."/>
            <person name="Weber T."/>
        </authorList>
    </citation>
    <scope>NUCLEOTIDE SEQUENCE</scope>
    <source>
        <strain evidence="14">NBC_00686</strain>
    </source>
</reference>
<proteinExistence type="inferred from homology"/>
<dbReference type="RefSeq" id="WP_329268841.1">
    <property type="nucleotide sequence ID" value="NZ_CP109011.1"/>
</dbReference>
<keyword evidence="9" id="KW-0961">Cell wall biogenesis/degradation</keyword>
<name>A0ABZ1X4M6_9ACTN</name>
<dbReference type="EMBL" id="CP109011">
    <property type="protein sequence ID" value="WUT47060.1"/>
    <property type="molecule type" value="Genomic_DNA"/>
</dbReference>
<evidence type="ECO:0000313" key="15">
    <source>
        <dbReference type="Proteomes" id="UP001432168"/>
    </source>
</evidence>
<dbReference type="InterPro" id="IPR006311">
    <property type="entry name" value="TAT_signal"/>
</dbReference>
<evidence type="ECO:0000256" key="7">
    <source>
        <dbReference type="ARBA" id="ARBA00023157"/>
    </source>
</evidence>
<comment type="catalytic activity">
    <reaction evidence="1">
        <text>Endotype eliminative cleavage of L-alpha-rhamnopyranosyl-(1-&gt;4)-alpha-D-galactopyranosyluronic acid bonds of rhamnogalacturonan I domains in ramified hairy regions of pectin leaving L-rhamnopyranose at the reducing end and 4-deoxy-4,5-unsaturated D-galactopyranosyluronic acid at the non-reducing end.</text>
        <dbReference type="EC" id="4.2.2.23"/>
    </reaction>
</comment>
<evidence type="ECO:0000256" key="4">
    <source>
        <dbReference type="ARBA" id="ARBA00012437"/>
    </source>
</evidence>
<accession>A0ABZ1X4M6</accession>
<dbReference type="InterPro" id="IPR016590">
    <property type="entry name" value="Rhamnogalacturonase_B"/>
</dbReference>
<dbReference type="SUPFAM" id="SSF74650">
    <property type="entry name" value="Galactose mutarotase-like"/>
    <property type="match status" value="1"/>
</dbReference>
<dbReference type="Gene3D" id="2.60.40.1120">
    <property type="entry name" value="Carboxypeptidase-like, regulatory domain"/>
    <property type="match status" value="1"/>
</dbReference>
<dbReference type="InterPro" id="IPR011013">
    <property type="entry name" value="Gal_mutarotase_sf_dom"/>
</dbReference>
<dbReference type="Gene3D" id="2.70.98.10">
    <property type="match status" value="1"/>
</dbReference>
<dbReference type="CDD" id="cd10316">
    <property type="entry name" value="RGL4_M"/>
    <property type="match status" value="1"/>
</dbReference>
<dbReference type="EC" id="4.2.2.23" evidence="4"/>
<feature type="signal peptide" evidence="10">
    <location>
        <begin position="1"/>
        <end position="29"/>
    </location>
</feature>
<keyword evidence="8 14" id="KW-0456">Lyase</keyword>
<dbReference type="Gene3D" id="2.60.120.260">
    <property type="entry name" value="Galactose-binding domain-like"/>
    <property type="match status" value="1"/>
</dbReference>